<protein>
    <submittedName>
        <fullName evidence="1">Uncharacterized protein</fullName>
    </submittedName>
</protein>
<keyword evidence="2" id="KW-1185">Reference proteome</keyword>
<comment type="caution">
    <text evidence="1">The sequence shown here is derived from an EMBL/GenBank/DDBJ whole genome shotgun (WGS) entry which is preliminary data.</text>
</comment>
<reference evidence="1" key="1">
    <citation type="submission" date="2020-05" db="EMBL/GenBank/DDBJ databases">
        <title>Large-scale comparative analyses of tick genomes elucidate their genetic diversity and vector capacities.</title>
        <authorList>
            <person name="Jia N."/>
            <person name="Wang J."/>
            <person name="Shi W."/>
            <person name="Du L."/>
            <person name="Sun Y."/>
            <person name="Zhan W."/>
            <person name="Jiang J."/>
            <person name="Wang Q."/>
            <person name="Zhang B."/>
            <person name="Ji P."/>
            <person name="Sakyi L.B."/>
            <person name="Cui X."/>
            <person name="Yuan T."/>
            <person name="Jiang B."/>
            <person name="Yang W."/>
            <person name="Lam T.T.-Y."/>
            <person name="Chang Q."/>
            <person name="Ding S."/>
            <person name="Wang X."/>
            <person name="Zhu J."/>
            <person name="Ruan X."/>
            <person name="Zhao L."/>
            <person name="Wei J."/>
            <person name="Que T."/>
            <person name="Du C."/>
            <person name="Cheng J."/>
            <person name="Dai P."/>
            <person name="Han X."/>
            <person name="Huang E."/>
            <person name="Gao Y."/>
            <person name="Liu J."/>
            <person name="Shao H."/>
            <person name="Ye R."/>
            <person name="Li L."/>
            <person name="Wei W."/>
            <person name="Wang X."/>
            <person name="Wang C."/>
            <person name="Yang T."/>
            <person name="Huo Q."/>
            <person name="Li W."/>
            <person name="Guo W."/>
            <person name="Chen H."/>
            <person name="Zhou L."/>
            <person name="Ni X."/>
            <person name="Tian J."/>
            <person name="Zhou Y."/>
            <person name="Sheng Y."/>
            <person name="Liu T."/>
            <person name="Pan Y."/>
            <person name="Xia L."/>
            <person name="Li J."/>
            <person name="Zhao F."/>
            <person name="Cao W."/>
        </authorList>
    </citation>
    <scope>NUCLEOTIDE SEQUENCE</scope>
    <source>
        <strain evidence="1">Dsil-2018</strain>
    </source>
</reference>
<evidence type="ECO:0000313" key="1">
    <source>
        <dbReference type="EMBL" id="KAH7964757.1"/>
    </source>
</evidence>
<proteinExistence type="predicted"/>
<evidence type="ECO:0000313" key="2">
    <source>
        <dbReference type="Proteomes" id="UP000821865"/>
    </source>
</evidence>
<name>A0ACB8D9D4_DERSI</name>
<organism evidence="1 2">
    <name type="scientific">Dermacentor silvarum</name>
    <name type="common">Tick</name>
    <dbReference type="NCBI Taxonomy" id="543639"/>
    <lineage>
        <taxon>Eukaryota</taxon>
        <taxon>Metazoa</taxon>
        <taxon>Ecdysozoa</taxon>
        <taxon>Arthropoda</taxon>
        <taxon>Chelicerata</taxon>
        <taxon>Arachnida</taxon>
        <taxon>Acari</taxon>
        <taxon>Parasitiformes</taxon>
        <taxon>Ixodida</taxon>
        <taxon>Ixodoidea</taxon>
        <taxon>Ixodidae</taxon>
        <taxon>Rhipicephalinae</taxon>
        <taxon>Dermacentor</taxon>
    </lineage>
</organism>
<accession>A0ACB8D9D4</accession>
<gene>
    <name evidence="1" type="ORF">HPB49_001186</name>
</gene>
<dbReference type="EMBL" id="CM023471">
    <property type="protein sequence ID" value="KAH7964757.1"/>
    <property type="molecule type" value="Genomic_DNA"/>
</dbReference>
<dbReference type="Proteomes" id="UP000821865">
    <property type="component" value="Chromosome 2"/>
</dbReference>
<sequence>MQNWGISFYDTLNRVPLAGSRPTRFLQGEVSVFYGAGRDSTDMGKALSRHCFSGRRDRPSSVESADGELVGPCTGTEPDCPCAIFKKLDALNDRLRSVGLELVEILPGQLSLSWYESPWDSSKLEPATTSQYDARKMAADIQYPSAGGDAQVTAKTEDRMRVLTIVQDVLATHRCVIAVDVAGRMFGAHEDLIRDAITRAGSSLRALRVRSVYHVNQPLVDSLCDAVGSLSRLRELAWTHDKLQRPPCGRLLAFLRTTSTLTSLDLTEVHMPFPHADAFFGALKKNVSLRRLTLSACLVIHDPNETSALLRDYLTSGRCDQLLSLTVRRSCTSHPPSLSAIVDGVCENRSLQDLSVAGFFLGRWNFSVVAKLLNENRTLRRLTLIGTSWFEVFQGSFTSREHWKKRESEAPNGFPRCLRALAVHRSLEQLTVDISTFTINECFSFCEAVRANKTLSAVTLARIRNEDVGAICNVIRKTGTEDRIRLDHAYVLRDGCCENVVEYPALIKNVVLDSENFRDPQMVGEALRLLPQFVQVSSLSLTVVYGQLFSDDDAVRSVVAKFLETSMTLRRLDLRLHMSGPLYGSHEVLLRALARNTSLRTLRIRKTRFTDPEIQLMASAIADSTTLCEFGFFVEDNNRAALEAFLRALEPHFSSNYSMLELNHSAIDECPQYLAVQRVLRRNRALAMRASHYVMGVNRSKRCARALEKVSCGQGVVRTVAEFASIDEYTAAGVVQQALEGLVDMTTFMKAAGVVQENVVCHPLYGEKQGGLRLQLDRLDADSWRHVRRYIRLADIVDTDCYPPL</sequence>